<reference evidence="2 3" key="1">
    <citation type="submission" date="2020-08" db="EMBL/GenBank/DDBJ databases">
        <title>Genomic Encyclopedia of Type Strains, Phase IV (KMG-IV): sequencing the most valuable type-strain genomes for metagenomic binning, comparative biology and taxonomic classification.</title>
        <authorList>
            <person name="Goeker M."/>
        </authorList>
    </citation>
    <scope>NUCLEOTIDE SEQUENCE [LARGE SCALE GENOMIC DNA]</scope>
    <source>
        <strain evidence="2 3">DSM 100044</strain>
    </source>
</reference>
<evidence type="ECO:0000313" key="2">
    <source>
        <dbReference type="EMBL" id="MBB5716875.1"/>
    </source>
</evidence>
<accession>A0A7W9BGM0</accession>
<dbReference type="EMBL" id="JACIJK010000016">
    <property type="protein sequence ID" value="MBB5716875.1"/>
    <property type="molecule type" value="Genomic_DNA"/>
</dbReference>
<comment type="caution">
    <text evidence="2">The sequence shown here is derived from an EMBL/GenBank/DDBJ whole genome shotgun (WGS) entry which is preliminary data.</text>
</comment>
<dbReference type="AlphaFoldDB" id="A0A7W9BGM0"/>
<dbReference type="PROSITE" id="PS50075">
    <property type="entry name" value="CARRIER"/>
    <property type="match status" value="1"/>
</dbReference>
<protein>
    <submittedName>
        <fullName evidence="2">Acyl carrier protein</fullName>
    </submittedName>
</protein>
<feature type="domain" description="Carrier" evidence="1">
    <location>
        <begin position="2"/>
        <end position="80"/>
    </location>
</feature>
<dbReference type="SUPFAM" id="SSF47336">
    <property type="entry name" value="ACP-like"/>
    <property type="match status" value="1"/>
</dbReference>
<dbReference type="InterPro" id="IPR036736">
    <property type="entry name" value="ACP-like_sf"/>
</dbReference>
<organism evidence="2 3">
    <name type="scientific">Sphingomonas aerophila</name>
    <dbReference type="NCBI Taxonomy" id="1344948"/>
    <lineage>
        <taxon>Bacteria</taxon>
        <taxon>Pseudomonadati</taxon>
        <taxon>Pseudomonadota</taxon>
        <taxon>Alphaproteobacteria</taxon>
        <taxon>Sphingomonadales</taxon>
        <taxon>Sphingomonadaceae</taxon>
        <taxon>Sphingomonas</taxon>
    </lineage>
</organism>
<proteinExistence type="predicted"/>
<dbReference type="InterPro" id="IPR009081">
    <property type="entry name" value="PP-bd_ACP"/>
</dbReference>
<sequence length="86" mass="9431">MGSVEVAEIRQALNEAGVEDLDEVADNESLLEGGLLDSLKLIDVVEELQARFKVRIKAKDLTPTHFDSLSSMKAFLDQLLIGSEKS</sequence>
<gene>
    <name evidence="2" type="ORF">FHS94_003747</name>
</gene>
<name>A0A7W9BGM0_9SPHN</name>
<dbReference type="RefSeq" id="WP_184060524.1">
    <property type="nucleotide sequence ID" value="NZ_JACIJK010000016.1"/>
</dbReference>
<keyword evidence="3" id="KW-1185">Reference proteome</keyword>
<dbReference type="Pfam" id="PF00550">
    <property type="entry name" value="PP-binding"/>
    <property type="match status" value="1"/>
</dbReference>
<dbReference type="Proteomes" id="UP000546200">
    <property type="component" value="Unassembled WGS sequence"/>
</dbReference>
<evidence type="ECO:0000259" key="1">
    <source>
        <dbReference type="PROSITE" id="PS50075"/>
    </source>
</evidence>
<dbReference type="Gene3D" id="1.10.1200.10">
    <property type="entry name" value="ACP-like"/>
    <property type="match status" value="1"/>
</dbReference>
<evidence type="ECO:0000313" key="3">
    <source>
        <dbReference type="Proteomes" id="UP000546200"/>
    </source>
</evidence>